<evidence type="ECO:0000313" key="1">
    <source>
        <dbReference type="EMBL" id="VEP16909.1"/>
    </source>
</evidence>
<sequence>MTPQLHKAIANLQALSSSEQRQLLQILVATINKSNNLERQNRLFWQETSLEDLIDIQQTSIFYSATPND</sequence>
<organism evidence="1 2">
    <name type="scientific">Hyella patelloides LEGE 07179</name>
    <dbReference type="NCBI Taxonomy" id="945734"/>
    <lineage>
        <taxon>Bacteria</taxon>
        <taxon>Bacillati</taxon>
        <taxon>Cyanobacteriota</taxon>
        <taxon>Cyanophyceae</taxon>
        <taxon>Pleurocapsales</taxon>
        <taxon>Hyellaceae</taxon>
        <taxon>Hyella</taxon>
    </lineage>
</organism>
<protein>
    <submittedName>
        <fullName evidence="1">Uncharacterized protein</fullName>
    </submittedName>
</protein>
<dbReference type="Proteomes" id="UP000320055">
    <property type="component" value="Unassembled WGS sequence"/>
</dbReference>
<dbReference type="RefSeq" id="WP_144866591.1">
    <property type="nucleotide sequence ID" value="NZ_LR213811.1"/>
</dbReference>
<dbReference type="AlphaFoldDB" id="A0A563VZQ3"/>
<dbReference type="EMBL" id="CAACVJ010000457">
    <property type="protein sequence ID" value="VEP16909.1"/>
    <property type="molecule type" value="Genomic_DNA"/>
</dbReference>
<reference evidence="1 2" key="1">
    <citation type="submission" date="2019-01" db="EMBL/GenBank/DDBJ databases">
        <authorList>
            <person name="Brito A."/>
        </authorList>
    </citation>
    <scope>NUCLEOTIDE SEQUENCE [LARGE SCALE GENOMIC DNA]</scope>
    <source>
        <strain evidence="1">1</strain>
    </source>
</reference>
<proteinExistence type="predicted"/>
<evidence type="ECO:0000313" key="2">
    <source>
        <dbReference type="Proteomes" id="UP000320055"/>
    </source>
</evidence>
<name>A0A563VZQ3_9CYAN</name>
<keyword evidence="2" id="KW-1185">Reference proteome</keyword>
<accession>A0A563VZQ3</accession>
<gene>
    <name evidence="1" type="ORF">H1P_510012</name>
</gene>